<dbReference type="SUPFAM" id="SSF49562">
    <property type="entry name" value="C2 domain (Calcium/lipid-binding domain, CaLB)"/>
    <property type="match status" value="1"/>
</dbReference>
<dbReference type="InterPro" id="IPR029021">
    <property type="entry name" value="Prot-tyrosine_phosphatase-like"/>
</dbReference>
<dbReference type="SMART" id="SM01326">
    <property type="entry name" value="PTEN_C2"/>
    <property type="match status" value="1"/>
</dbReference>
<dbReference type="SUPFAM" id="SSF52799">
    <property type="entry name" value="(Phosphotyrosine protein) phosphatases II"/>
    <property type="match status" value="1"/>
</dbReference>
<dbReference type="PANTHER" id="PTHR45733:SF16">
    <property type="entry name" value="FORMIN-LIKE PROTEIN"/>
    <property type="match status" value="1"/>
</dbReference>
<dbReference type="Gene3D" id="3.90.190.10">
    <property type="entry name" value="Protein tyrosine phosphatase superfamily"/>
    <property type="match status" value="1"/>
</dbReference>
<feature type="domain" description="C2 tensin-type" evidence="2">
    <location>
        <begin position="140"/>
        <end position="258"/>
    </location>
</feature>
<keyword evidence="4" id="KW-1185">Reference proteome</keyword>
<evidence type="ECO:0000259" key="2">
    <source>
        <dbReference type="PROSITE" id="PS51182"/>
    </source>
</evidence>
<dbReference type="EMBL" id="CAKMRJ010003474">
    <property type="protein sequence ID" value="CAH1434368.1"/>
    <property type="molecule type" value="Genomic_DNA"/>
</dbReference>
<evidence type="ECO:0000313" key="4">
    <source>
        <dbReference type="Proteomes" id="UP001157418"/>
    </source>
</evidence>
<dbReference type="AlphaFoldDB" id="A0AAU9NDM5"/>
<sequence>MIVNFREGDPGSIKIHQTLLEHYITIMDYPRDYEGCPLVPIEVIHHFLKSSESWLSLGQQNVLLVHSELGGWPVLAFMLAALLLDRKHFTSESRALEMVLKQAPPDKLPLVPLLSELDATASQLRYLQYGNTYERWPPADKPLKLICVIMRMIPDFNEKGGCCPAFRIYGRDRLLHLDKTPKLLFSTPRRSKNVQSYNQCINLNDDLVEETIMYRAMFNTAFIKSNTLMLSREEVDISWDKKHQFPRDFKAEIFKMNGPTPTPPSPLTPPPLPFCLPSTTIGSDCLSDNHHFL</sequence>
<keyword evidence="1" id="KW-0378">Hydrolase</keyword>
<organism evidence="3 4">
    <name type="scientific">Lactuca virosa</name>
    <dbReference type="NCBI Taxonomy" id="75947"/>
    <lineage>
        <taxon>Eukaryota</taxon>
        <taxon>Viridiplantae</taxon>
        <taxon>Streptophyta</taxon>
        <taxon>Embryophyta</taxon>
        <taxon>Tracheophyta</taxon>
        <taxon>Spermatophyta</taxon>
        <taxon>Magnoliopsida</taxon>
        <taxon>eudicotyledons</taxon>
        <taxon>Gunneridae</taxon>
        <taxon>Pentapetalae</taxon>
        <taxon>asterids</taxon>
        <taxon>campanulids</taxon>
        <taxon>Asterales</taxon>
        <taxon>Asteraceae</taxon>
        <taxon>Cichorioideae</taxon>
        <taxon>Cichorieae</taxon>
        <taxon>Lactucinae</taxon>
        <taxon>Lactuca</taxon>
    </lineage>
</organism>
<dbReference type="Proteomes" id="UP001157418">
    <property type="component" value="Unassembled WGS sequence"/>
</dbReference>
<protein>
    <recommendedName>
        <fullName evidence="2">C2 tensin-type domain-containing protein</fullName>
    </recommendedName>
</protein>
<gene>
    <name evidence="3" type="ORF">LVIROSA_LOCUS20891</name>
</gene>
<name>A0AAU9NDM5_9ASTR</name>
<dbReference type="Gene3D" id="2.60.40.1110">
    <property type="match status" value="2"/>
</dbReference>
<evidence type="ECO:0000256" key="1">
    <source>
        <dbReference type="ARBA" id="ARBA00022912"/>
    </source>
</evidence>
<dbReference type="Pfam" id="PF10409">
    <property type="entry name" value="PTEN_C2"/>
    <property type="match status" value="1"/>
</dbReference>
<dbReference type="PANTHER" id="PTHR45733">
    <property type="entry name" value="FORMIN-J"/>
    <property type="match status" value="1"/>
</dbReference>
<dbReference type="PROSITE" id="PS51182">
    <property type="entry name" value="C2_TENSIN"/>
    <property type="match status" value="1"/>
</dbReference>
<proteinExistence type="predicted"/>
<accession>A0AAU9NDM5</accession>
<comment type="caution">
    <text evidence="3">The sequence shown here is derived from an EMBL/GenBank/DDBJ whole genome shotgun (WGS) entry which is preliminary data.</text>
</comment>
<dbReference type="GO" id="GO:0004721">
    <property type="term" value="F:phosphoprotein phosphatase activity"/>
    <property type="evidence" value="ECO:0007669"/>
    <property type="project" value="UniProtKB-KW"/>
</dbReference>
<dbReference type="InterPro" id="IPR035892">
    <property type="entry name" value="C2_domain_sf"/>
</dbReference>
<reference evidence="3 4" key="1">
    <citation type="submission" date="2022-01" db="EMBL/GenBank/DDBJ databases">
        <authorList>
            <person name="Xiong W."/>
            <person name="Schranz E."/>
        </authorList>
    </citation>
    <scope>NUCLEOTIDE SEQUENCE [LARGE SCALE GENOMIC DNA]</scope>
</reference>
<dbReference type="InterPro" id="IPR051144">
    <property type="entry name" value="Formin_homology_domain"/>
</dbReference>
<dbReference type="InterPro" id="IPR014020">
    <property type="entry name" value="Tensin_C2-dom"/>
</dbReference>
<evidence type="ECO:0000313" key="3">
    <source>
        <dbReference type="EMBL" id="CAH1434368.1"/>
    </source>
</evidence>
<keyword evidence="1" id="KW-0904">Protein phosphatase</keyword>